<keyword evidence="2" id="KW-1185">Reference proteome</keyword>
<gene>
    <name evidence="1" type="ORF">T02_15218</name>
</gene>
<evidence type="ECO:0000313" key="2">
    <source>
        <dbReference type="Proteomes" id="UP000054721"/>
    </source>
</evidence>
<dbReference type="Proteomes" id="UP000054721">
    <property type="component" value="Unassembled WGS sequence"/>
</dbReference>
<dbReference type="EMBL" id="JYDW01000075">
    <property type="protein sequence ID" value="KRZ57442.1"/>
    <property type="molecule type" value="Genomic_DNA"/>
</dbReference>
<comment type="caution">
    <text evidence="1">The sequence shown here is derived from an EMBL/GenBank/DDBJ whole genome shotgun (WGS) entry which is preliminary data.</text>
</comment>
<proteinExistence type="predicted"/>
<evidence type="ECO:0000313" key="1">
    <source>
        <dbReference type="EMBL" id="KRZ57442.1"/>
    </source>
</evidence>
<accession>A0A0V1LDY2</accession>
<dbReference type="OrthoDB" id="3044295at2759"/>
<reference evidence="1 2" key="1">
    <citation type="submission" date="2015-05" db="EMBL/GenBank/DDBJ databases">
        <title>Evolution of Trichinella species and genotypes.</title>
        <authorList>
            <person name="Korhonen P.K."/>
            <person name="Edoardo P."/>
            <person name="Giuseppe L.R."/>
            <person name="Gasser R.B."/>
        </authorList>
    </citation>
    <scope>NUCLEOTIDE SEQUENCE [LARGE SCALE GENOMIC DNA]</scope>
    <source>
        <strain evidence="1">ISS10</strain>
    </source>
</reference>
<name>A0A0V1LDY2_9BILA</name>
<protein>
    <submittedName>
        <fullName evidence="1">Uncharacterized protein</fullName>
    </submittedName>
</protein>
<organism evidence="1 2">
    <name type="scientific">Trichinella nativa</name>
    <dbReference type="NCBI Taxonomy" id="6335"/>
    <lineage>
        <taxon>Eukaryota</taxon>
        <taxon>Metazoa</taxon>
        <taxon>Ecdysozoa</taxon>
        <taxon>Nematoda</taxon>
        <taxon>Enoplea</taxon>
        <taxon>Dorylaimia</taxon>
        <taxon>Trichinellida</taxon>
        <taxon>Trichinellidae</taxon>
        <taxon>Trichinella</taxon>
    </lineage>
</organism>
<sequence length="378" mass="41728">MLFGSLAEYDDVVQVYQAFRTHQASQTRVHELLKGGQRVAQSKEHHSELVQAKGGCDGCLFLIMFFHLNLPVAAFQVQNRESLCLRQRIQGVISPSEQMSVLLGEFYGVSPQHFIHLLVVENPLWEAPHWFAVAGLDGVTLRGFRSDQGNGVGLPVWNVALLHPQTACRRVQGAYVVPHEVPPNQNLMEKLSHKTVNIRFHDVPQGFRVPHELFVCQSYRRPSVHEHAAPCFTHRALHNRRFDLRGQYDNDGKSSLSTAYLGCALIAGENLALPADVAHSAAWPTTPALSLSFAPGVMLGRRSLRSRWSVARQQFLQLLQQLREVSPASLRVVTAAAADPVTSLSASSVSRSASFSTEETLALSVVISLTTRSSCDAI</sequence>
<dbReference type="AlphaFoldDB" id="A0A0V1LDY2"/>